<keyword evidence="4 5" id="KW-0472">Membrane</keyword>
<feature type="transmembrane region" description="Helical" evidence="5">
    <location>
        <begin position="102"/>
        <end position="126"/>
    </location>
</feature>
<protein>
    <submittedName>
        <fullName evidence="6">Natural resistance-associated macrophage protein</fullName>
    </submittedName>
</protein>
<reference evidence="6" key="1">
    <citation type="submission" date="2013-08" db="EMBL/GenBank/DDBJ databases">
        <authorList>
            <person name="Mendez C."/>
            <person name="Richter M."/>
            <person name="Ferrer M."/>
            <person name="Sanchez J."/>
        </authorList>
    </citation>
    <scope>NUCLEOTIDE SEQUENCE</scope>
</reference>
<dbReference type="AlphaFoldDB" id="T1BAS6"/>
<keyword evidence="3 5" id="KW-1133">Transmembrane helix</keyword>
<dbReference type="Pfam" id="PF01566">
    <property type="entry name" value="Nramp"/>
    <property type="match status" value="1"/>
</dbReference>
<evidence type="ECO:0000256" key="2">
    <source>
        <dbReference type="ARBA" id="ARBA00022692"/>
    </source>
</evidence>
<gene>
    <name evidence="6" type="ORF">B2A_06909</name>
</gene>
<dbReference type="EMBL" id="AUZZ01004931">
    <property type="protein sequence ID" value="EQD51380.1"/>
    <property type="molecule type" value="Genomic_DNA"/>
</dbReference>
<feature type="transmembrane region" description="Helical" evidence="5">
    <location>
        <begin position="63"/>
        <end position="81"/>
    </location>
</feature>
<sequence length="288" mass="30581">SLSLTVVGLLAIVLTGSYRRVERVAIALGLFEFAFLFIAWRAHPQAAALASGLLHMPLDRGPYLYLVAANIGAVIMPWMIFYQQSAVADKKLQPHHYRAAQWDTAFGSVITQVVMASILIAAAATIGTLHPHASLDSIDDITKMLVPFLGVGVGRVVFGLGTIGAALVAAIVASLASAWGFGEVTGYRHSLEHRPLEAPWFYGIFSLAVIGGAVLVDLVPNLVELNIGVEVMNALMLPLVLGFLVALAFRALPPEHRLRGFYAWVVVGVALLTAGLGVYGGITGASLF</sequence>
<dbReference type="InterPro" id="IPR001046">
    <property type="entry name" value="NRAMP_fam"/>
</dbReference>
<evidence type="ECO:0000256" key="3">
    <source>
        <dbReference type="ARBA" id="ARBA00022989"/>
    </source>
</evidence>
<reference evidence="6" key="2">
    <citation type="journal article" date="2014" name="ISME J.">
        <title>Microbial stratification in low pH oxic and suboxic macroscopic growths along an acid mine drainage.</title>
        <authorList>
            <person name="Mendez-Garcia C."/>
            <person name="Mesa V."/>
            <person name="Sprenger R.R."/>
            <person name="Richter M."/>
            <person name="Diez M.S."/>
            <person name="Solano J."/>
            <person name="Bargiela R."/>
            <person name="Golyshina O.V."/>
            <person name="Manteca A."/>
            <person name="Ramos J.L."/>
            <person name="Gallego J.R."/>
            <person name="Llorente I."/>
            <person name="Martins Dos Santos V.A."/>
            <person name="Jensen O.N."/>
            <person name="Pelaez A.I."/>
            <person name="Sanchez J."/>
            <person name="Ferrer M."/>
        </authorList>
    </citation>
    <scope>NUCLEOTIDE SEQUENCE</scope>
</reference>
<organism evidence="6">
    <name type="scientific">mine drainage metagenome</name>
    <dbReference type="NCBI Taxonomy" id="410659"/>
    <lineage>
        <taxon>unclassified sequences</taxon>
        <taxon>metagenomes</taxon>
        <taxon>ecological metagenomes</taxon>
    </lineage>
</organism>
<feature type="transmembrane region" description="Helical" evidence="5">
    <location>
        <begin position="24"/>
        <end position="43"/>
    </location>
</feature>
<evidence type="ECO:0000313" key="6">
    <source>
        <dbReference type="EMBL" id="EQD51380.1"/>
    </source>
</evidence>
<comment type="caution">
    <text evidence="6">The sequence shown here is derived from an EMBL/GenBank/DDBJ whole genome shotgun (WGS) entry which is preliminary data.</text>
</comment>
<dbReference type="GO" id="GO:0046873">
    <property type="term" value="F:metal ion transmembrane transporter activity"/>
    <property type="evidence" value="ECO:0007669"/>
    <property type="project" value="InterPro"/>
</dbReference>
<feature type="non-terminal residue" evidence="6">
    <location>
        <position position="1"/>
    </location>
</feature>
<feature type="transmembrane region" description="Helical" evidence="5">
    <location>
        <begin position="261"/>
        <end position="282"/>
    </location>
</feature>
<name>T1BAS6_9ZZZZ</name>
<feature type="transmembrane region" description="Helical" evidence="5">
    <location>
        <begin position="146"/>
        <end position="179"/>
    </location>
</feature>
<accession>T1BAS6</accession>
<feature type="transmembrane region" description="Helical" evidence="5">
    <location>
        <begin position="200"/>
        <end position="219"/>
    </location>
</feature>
<keyword evidence="2 5" id="KW-0812">Transmembrane</keyword>
<evidence type="ECO:0000256" key="4">
    <source>
        <dbReference type="ARBA" id="ARBA00023136"/>
    </source>
</evidence>
<feature type="transmembrane region" description="Helical" evidence="5">
    <location>
        <begin position="231"/>
        <end position="249"/>
    </location>
</feature>
<evidence type="ECO:0000256" key="5">
    <source>
        <dbReference type="SAM" id="Phobius"/>
    </source>
</evidence>
<proteinExistence type="predicted"/>
<evidence type="ECO:0000256" key="1">
    <source>
        <dbReference type="ARBA" id="ARBA00004141"/>
    </source>
</evidence>
<dbReference type="GO" id="GO:0016020">
    <property type="term" value="C:membrane"/>
    <property type="evidence" value="ECO:0007669"/>
    <property type="project" value="UniProtKB-SubCell"/>
</dbReference>
<comment type="subcellular location">
    <subcellularLocation>
        <location evidence="1">Membrane</location>
        <topology evidence="1">Multi-pass membrane protein</topology>
    </subcellularLocation>
</comment>